<protein>
    <submittedName>
        <fullName evidence="2">Uncharacterized protein</fullName>
    </submittedName>
</protein>
<dbReference type="EMBL" id="JAJHPV010000004">
    <property type="protein sequence ID" value="MCC6069704.1"/>
    <property type="molecule type" value="Genomic_DNA"/>
</dbReference>
<dbReference type="RefSeq" id="WP_229430639.1">
    <property type="nucleotide sequence ID" value="NZ_JAJHPV010000004.1"/>
</dbReference>
<evidence type="ECO:0000256" key="1">
    <source>
        <dbReference type="SAM" id="Phobius"/>
    </source>
</evidence>
<feature type="transmembrane region" description="Helical" evidence="1">
    <location>
        <begin position="261"/>
        <end position="280"/>
    </location>
</feature>
<feature type="transmembrane region" description="Helical" evidence="1">
    <location>
        <begin position="144"/>
        <end position="162"/>
    </location>
</feature>
<feature type="transmembrane region" description="Helical" evidence="1">
    <location>
        <begin position="168"/>
        <end position="190"/>
    </location>
</feature>
<evidence type="ECO:0000313" key="2">
    <source>
        <dbReference type="EMBL" id="MCC6069704.1"/>
    </source>
</evidence>
<feature type="transmembrane region" description="Helical" evidence="1">
    <location>
        <begin position="94"/>
        <end position="114"/>
    </location>
</feature>
<feature type="transmembrane region" description="Helical" evidence="1">
    <location>
        <begin position="53"/>
        <end position="73"/>
    </location>
</feature>
<sequence length="467" mass="49511">MSAVLADFGLIWRHSVAPGRLRKVIAGVCAALAIGAGMFVYRESGGHLMPRDTLLVSLPWLFLGMLYWLDLVSGAVRQDTPANARLAPRLRLRAMQLVGSCWLVFVLLITLALSSAFGNPALWAAAAAGWLLGSAMVRIGFQSGIAFMSLPFLLMLLPHEALPAVRSFAGTAAGITACALWIGLVVWFGARTLFPRGDRHFDQRVVVEKGVRQSQGNHAASMRSSLYATELARASHARNSAGELVLHALGPGAHWSVSARMFVVLAAVLVAGRVLIEVMAADSKALAPFVGGFIIMPLLLSFAAIPQRIVGRASASQGEQALLRLAPVVPRMDQYNGALASALLRRALGEWAIVTAALVAVTGAVDAHPSIWLLQFAACCLAMPLMTMVLRDYARAPALSMAYMYLAAVYLVLSAGAAYYAMLRLTIVPVAVVSFILGVGATAYLAASRRRAMVGAPVAFPAGRLAA</sequence>
<comment type="caution">
    <text evidence="2">The sequence shown here is derived from an EMBL/GenBank/DDBJ whole genome shotgun (WGS) entry which is preliminary data.</text>
</comment>
<keyword evidence="3" id="KW-1185">Reference proteome</keyword>
<accession>A0ABS8IMI6</accession>
<name>A0ABS8IMI6_9BURK</name>
<feature type="transmembrane region" description="Helical" evidence="1">
    <location>
        <begin position="21"/>
        <end position="41"/>
    </location>
</feature>
<feature type="transmembrane region" description="Helical" evidence="1">
    <location>
        <begin position="402"/>
        <end position="421"/>
    </location>
</feature>
<feature type="transmembrane region" description="Helical" evidence="1">
    <location>
        <begin position="286"/>
        <end position="305"/>
    </location>
</feature>
<evidence type="ECO:0000313" key="3">
    <source>
        <dbReference type="Proteomes" id="UP001198701"/>
    </source>
</evidence>
<feature type="transmembrane region" description="Helical" evidence="1">
    <location>
        <begin position="427"/>
        <end position="447"/>
    </location>
</feature>
<keyword evidence="1" id="KW-1133">Transmembrane helix</keyword>
<proteinExistence type="predicted"/>
<keyword evidence="1" id="KW-0472">Membrane</keyword>
<keyword evidence="1" id="KW-0812">Transmembrane</keyword>
<reference evidence="2 3" key="1">
    <citation type="submission" date="2021-11" db="EMBL/GenBank/DDBJ databases">
        <authorList>
            <person name="Huq M.A."/>
        </authorList>
    </citation>
    <scope>NUCLEOTIDE SEQUENCE [LARGE SCALE GENOMIC DNA]</scope>
    <source>
        <strain evidence="2 3">MAHUQ-52</strain>
    </source>
</reference>
<feature type="transmembrane region" description="Helical" evidence="1">
    <location>
        <begin position="371"/>
        <end position="390"/>
    </location>
</feature>
<dbReference type="Proteomes" id="UP001198701">
    <property type="component" value="Unassembled WGS sequence"/>
</dbReference>
<organism evidence="2 3">
    <name type="scientific">Massilia agrisoli</name>
    <dbReference type="NCBI Taxonomy" id="2892444"/>
    <lineage>
        <taxon>Bacteria</taxon>
        <taxon>Pseudomonadati</taxon>
        <taxon>Pseudomonadota</taxon>
        <taxon>Betaproteobacteria</taxon>
        <taxon>Burkholderiales</taxon>
        <taxon>Oxalobacteraceae</taxon>
        <taxon>Telluria group</taxon>
        <taxon>Massilia</taxon>
    </lineage>
</organism>
<gene>
    <name evidence="2" type="ORF">LMJ30_01870</name>
</gene>